<evidence type="ECO:0000256" key="3">
    <source>
        <dbReference type="RuleBase" id="RU003616"/>
    </source>
</evidence>
<dbReference type="AlphaFoldDB" id="A0A8J3EBL5"/>
<dbReference type="SUPFAM" id="SSF49764">
    <property type="entry name" value="HSP20-like chaperones"/>
    <property type="match status" value="1"/>
</dbReference>
<proteinExistence type="inferred from homology"/>
<evidence type="ECO:0000313" key="5">
    <source>
        <dbReference type="EMBL" id="GGG24775.1"/>
    </source>
</evidence>
<dbReference type="RefSeq" id="WP_229677826.1">
    <property type="nucleotide sequence ID" value="NZ_BMKS01000003.1"/>
</dbReference>
<dbReference type="EMBL" id="BMKS01000003">
    <property type="protein sequence ID" value="GGG24775.1"/>
    <property type="molecule type" value="Genomic_DNA"/>
</dbReference>
<evidence type="ECO:0000256" key="1">
    <source>
        <dbReference type="ARBA" id="ARBA00023016"/>
    </source>
</evidence>
<dbReference type="CDD" id="cd06464">
    <property type="entry name" value="ACD_sHsps-like"/>
    <property type="match status" value="1"/>
</dbReference>
<name>A0A8J3EBL5_9PROT</name>
<keyword evidence="1" id="KW-0346">Stress response</keyword>
<dbReference type="Pfam" id="PF00011">
    <property type="entry name" value="HSP20"/>
    <property type="match status" value="1"/>
</dbReference>
<evidence type="ECO:0000313" key="6">
    <source>
        <dbReference type="Proteomes" id="UP000597507"/>
    </source>
</evidence>
<gene>
    <name evidence="5" type="ORF">GCM10010964_11000</name>
</gene>
<dbReference type="PANTHER" id="PTHR46733:SF4">
    <property type="entry name" value="HEAT SHOCK PROTEIN 21, CHLOROPLASTIC"/>
    <property type="match status" value="1"/>
</dbReference>
<comment type="caution">
    <text evidence="5">The sequence shown here is derived from an EMBL/GenBank/DDBJ whole genome shotgun (WGS) entry which is preliminary data.</text>
</comment>
<evidence type="ECO:0000256" key="2">
    <source>
        <dbReference type="PROSITE-ProRule" id="PRU00285"/>
    </source>
</evidence>
<reference evidence="5 6" key="1">
    <citation type="journal article" date="2014" name="Int. J. Syst. Evol. Microbiol.">
        <title>Complete genome sequence of Corynebacterium casei LMG S-19264T (=DSM 44701T), isolated from a smear-ripened cheese.</title>
        <authorList>
            <consortium name="US DOE Joint Genome Institute (JGI-PGF)"/>
            <person name="Walter F."/>
            <person name="Albersmeier A."/>
            <person name="Kalinowski J."/>
            <person name="Ruckert C."/>
        </authorList>
    </citation>
    <scope>NUCLEOTIDE SEQUENCE [LARGE SCALE GENOMIC DNA]</scope>
    <source>
        <strain evidence="5 6">CGMCC 1.16330</strain>
    </source>
</reference>
<dbReference type="Proteomes" id="UP000597507">
    <property type="component" value="Unassembled WGS sequence"/>
</dbReference>
<sequence length="172" mass="19716">MTAMRSMRDIAPWTGGRSRIPTIFRDEPGSLFATLRQEMDRLFDDVFRGFGMPMTTRFGGLAADWPAVEVVETDGEYRLTFEIPGVNEKDVEVLLEDGALVVRGEKRSETEDRDRRFTERFYGRFERRIPLDREVQEDAIRAEFRNGVLAVIVPKAPHAAQRTKRIPVQVAA</sequence>
<evidence type="ECO:0000259" key="4">
    <source>
        <dbReference type="PROSITE" id="PS01031"/>
    </source>
</evidence>
<dbReference type="InterPro" id="IPR008978">
    <property type="entry name" value="HSP20-like_chaperone"/>
</dbReference>
<dbReference type="PROSITE" id="PS01031">
    <property type="entry name" value="SHSP"/>
    <property type="match status" value="1"/>
</dbReference>
<dbReference type="InterPro" id="IPR002068">
    <property type="entry name" value="A-crystallin/Hsp20_dom"/>
</dbReference>
<organism evidence="5 6">
    <name type="scientific">Caldovatus sediminis</name>
    <dbReference type="NCBI Taxonomy" id="2041189"/>
    <lineage>
        <taxon>Bacteria</taxon>
        <taxon>Pseudomonadati</taxon>
        <taxon>Pseudomonadota</taxon>
        <taxon>Alphaproteobacteria</taxon>
        <taxon>Acetobacterales</taxon>
        <taxon>Roseomonadaceae</taxon>
        <taxon>Caldovatus</taxon>
    </lineage>
</organism>
<dbReference type="PANTHER" id="PTHR46733">
    <property type="entry name" value="26.5 KDA HEAT SHOCK PROTEIN, MITOCHONDRIAL"/>
    <property type="match status" value="1"/>
</dbReference>
<dbReference type="GO" id="GO:0009408">
    <property type="term" value="P:response to heat"/>
    <property type="evidence" value="ECO:0007669"/>
    <property type="project" value="InterPro"/>
</dbReference>
<dbReference type="Gene3D" id="2.60.40.790">
    <property type="match status" value="1"/>
</dbReference>
<keyword evidence="6" id="KW-1185">Reference proteome</keyword>
<dbReference type="InterPro" id="IPR044587">
    <property type="entry name" value="HSP21-like"/>
</dbReference>
<accession>A0A8J3EBL5</accession>
<protein>
    <submittedName>
        <fullName evidence="5">Heat-shock protein Hsp20</fullName>
    </submittedName>
</protein>
<feature type="domain" description="SHSP" evidence="4">
    <location>
        <begin position="59"/>
        <end position="171"/>
    </location>
</feature>
<comment type="similarity">
    <text evidence="2 3">Belongs to the small heat shock protein (HSP20) family.</text>
</comment>